<dbReference type="GO" id="GO:0051693">
    <property type="term" value="P:actin filament capping"/>
    <property type="evidence" value="ECO:0007669"/>
    <property type="project" value="UniProtKB-KW"/>
</dbReference>
<dbReference type="SUPFAM" id="SSF46966">
    <property type="entry name" value="Spectrin repeat"/>
    <property type="match status" value="14"/>
</dbReference>
<dbReference type="InterPro" id="IPR036028">
    <property type="entry name" value="SH3-like_dom_sf"/>
</dbReference>
<feature type="domain" description="Calponin-homology (CH)" evidence="15">
    <location>
        <begin position="33"/>
        <end position="137"/>
    </location>
</feature>
<feature type="coiled-coil region" evidence="13">
    <location>
        <begin position="1387"/>
        <end position="1454"/>
    </location>
</feature>
<evidence type="ECO:0000259" key="15">
    <source>
        <dbReference type="PROSITE" id="PS50021"/>
    </source>
</evidence>
<dbReference type="Gene3D" id="2.30.30.40">
    <property type="entry name" value="SH3 Domains"/>
    <property type="match status" value="1"/>
</dbReference>
<comment type="subcellular location">
    <subcellularLocation>
        <location evidence="1">Cytoplasm</location>
        <location evidence="1">Cytoskeleton</location>
    </subcellularLocation>
</comment>
<evidence type="ECO:0000313" key="17">
    <source>
        <dbReference type="WBParaSite" id="jg7883"/>
    </source>
</evidence>
<keyword evidence="16" id="KW-1185">Reference proteome</keyword>
<dbReference type="SMART" id="SM00150">
    <property type="entry name" value="SPEC"/>
    <property type="match status" value="16"/>
</dbReference>
<dbReference type="SMART" id="SM00033">
    <property type="entry name" value="CH"/>
    <property type="match status" value="2"/>
</dbReference>
<dbReference type="Pfam" id="PF00435">
    <property type="entry name" value="Spectrin"/>
    <property type="match status" value="15"/>
</dbReference>
<evidence type="ECO:0000256" key="11">
    <source>
        <dbReference type="ARBA" id="ARBA00023212"/>
    </source>
</evidence>
<evidence type="ECO:0000256" key="2">
    <source>
        <dbReference type="ARBA" id="ARBA00006826"/>
    </source>
</evidence>
<dbReference type="PROSITE" id="PS00020">
    <property type="entry name" value="ACTININ_2"/>
    <property type="match status" value="1"/>
</dbReference>
<keyword evidence="5" id="KW-0963">Cytoplasm</keyword>
<reference evidence="17" key="1">
    <citation type="submission" date="2022-11" db="UniProtKB">
        <authorList>
            <consortium name="WormBaseParasite"/>
        </authorList>
    </citation>
    <scope>IDENTIFICATION</scope>
</reference>
<dbReference type="FunFam" id="1.20.58.60:FF:000007">
    <property type="entry name" value="Spectrin alpha chain non-erythrocytic 1"/>
    <property type="match status" value="1"/>
</dbReference>
<keyword evidence="11" id="KW-0206">Cytoskeleton</keyword>
<keyword evidence="6" id="KW-0597">Phosphoprotein</keyword>
<dbReference type="PROSITE" id="PS50021">
    <property type="entry name" value="CH"/>
    <property type="match status" value="2"/>
</dbReference>
<dbReference type="SMART" id="SM00326">
    <property type="entry name" value="SH3"/>
    <property type="match status" value="1"/>
</dbReference>
<keyword evidence="9" id="KW-0677">Repeat</keyword>
<proteinExistence type="inferred from homology"/>
<dbReference type="Pfam" id="PF07653">
    <property type="entry name" value="SH3_2"/>
    <property type="match status" value="1"/>
</dbReference>
<dbReference type="CDD" id="cd21193">
    <property type="entry name" value="CH_beta_spectrin_rpt1"/>
    <property type="match status" value="1"/>
</dbReference>
<evidence type="ECO:0000256" key="5">
    <source>
        <dbReference type="ARBA" id="ARBA00022490"/>
    </source>
</evidence>
<dbReference type="PROSITE" id="PS00019">
    <property type="entry name" value="ACTININ_1"/>
    <property type="match status" value="1"/>
</dbReference>
<dbReference type="FunFam" id="1.10.418.10:FF:000004">
    <property type="entry name" value="Spectrin beta chain"/>
    <property type="match status" value="1"/>
</dbReference>
<dbReference type="GO" id="GO:0005085">
    <property type="term" value="F:guanyl-nucleotide exchange factor activity"/>
    <property type="evidence" value="ECO:0007669"/>
    <property type="project" value="UniProtKB-KW"/>
</dbReference>
<evidence type="ECO:0000256" key="6">
    <source>
        <dbReference type="ARBA" id="ARBA00022553"/>
    </source>
</evidence>
<evidence type="ECO:0000256" key="8">
    <source>
        <dbReference type="ARBA" id="ARBA00022701"/>
    </source>
</evidence>
<dbReference type="InterPro" id="IPR001589">
    <property type="entry name" value="Actinin_actin-bd_CS"/>
</dbReference>
<evidence type="ECO:0000256" key="4">
    <source>
        <dbReference type="ARBA" id="ARBA00022467"/>
    </source>
</evidence>
<keyword evidence="10" id="KW-0009">Actin-binding</keyword>
<dbReference type="Gene3D" id="1.20.58.60">
    <property type="match status" value="14"/>
</dbReference>
<keyword evidence="8" id="KW-0493">Microtubule</keyword>
<organism evidence="16 17">
    <name type="scientific">Ditylenchus dipsaci</name>
    <dbReference type="NCBI Taxonomy" id="166011"/>
    <lineage>
        <taxon>Eukaryota</taxon>
        <taxon>Metazoa</taxon>
        <taxon>Ecdysozoa</taxon>
        <taxon>Nematoda</taxon>
        <taxon>Chromadorea</taxon>
        <taxon>Rhabditida</taxon>
        <taxon>Tylenchina</taxon>
        <taxon>Tylenchomorpha</taxon>
        <taxon>Sphaerularioidea</taxon>
        <taxon>Anguinidae</taxon>
        <taxon>Anguininae</taxon>
        <taxon>Ditylenchus</taxon>
    </lineage>
</organism>
<dbReference type="FunFam" id="1.10.418.10:FF:000001">
    <property type="entry name" value="Actinin alpha 1"/>
    <property type="match status" value="1"/>
</dbReference>
<evidence type="ECO:0000256" key="10">
    <source>
        <dbReference type="ARBA" id="ARBA00023203"/>
    </source>
</evidence>
<evidence type="ECO:0000256" key="7">
    <source>
        <dbReference type="ARBA" id="ARBA00022658"/>
    </source>
</evidence>
<comment type="similarity">
    <text evidence="2">Belongs to the spectrin family.</text>
</comment>
<feature type="domain" description="SH3" evidence="14">
    <location>
        <begin position="788"/>
        <end position="846"/>
    </location>
</feature>
<evidence type="ECO:0000256" key="13">
    <source>
        <dbReference type="SAM" id="Coils"/>
    </source>
</evidence>
<dbReference type="WBParaSite" id="jg7883">
    <property type="protein sequence ID" value="jg7883"/>
    <property type="gene ID" value="jg7883"/>
</dbReference>
<dbReference type="Proteomes" id="UP000887574">
    <property type="component" value="Unplaced"/>
</dbReference>
<dbReference type="CDD" id="cd00176">
    <property type="entry name" value="SPEC"/>
    <property type="match status" value="8"/>
</dbReference>
<dbReference type="InterPro" id="IPR001452">
    <property type="entry name" value="SH3_domain"/>
</dbReference>
<dbReference type="PROSITE" id="PS50002">
    <property type="entry name" value="SH3"/>
    <property type="match status" value="1"/>
</dbReference>
<dbReference type="GO" id="GO:0005874">
    <property type="term" value="C:microtubule"/>
    <property type="evidence" value="ECO:0007669"/>
    <property type="project" value="UniProtKB-KW"/>
</dbReference>
<sequence>MQSPPLPDNEDLQDETLYFERNRIQQLKDERIHIQKKTFTKWCNSYLNKARSEINDLFVDFGDGILLLKFLEIISGEKLGKPNRGRMRVQKIENLNKCLEFLKHKKIQLENIGAEDILDGNERLILGLIWTIILRFTIENIEIEGQESGERKHAKEALLLWCQRKTVGYPNVKIDNFTSSWRNGMAFSALIHSHRPELIDFNTINPQDAIGNLNNAFDIAEKKLDIARLLDAEDVVVSHPDEKSIVTYVSLYYHYFAKQKTELTGAKRVAKVVGGLVQQDQLQDDYEQLSSDLLIWIQRTIEWLTNRNFPNSLREMQDELLAFNEYRKVDKPPKYKEKGELEALFFAIQTKRNAMRRKNYLPPEGLFIHDVESAWLRLDRAENDRQIALIQELQRQERLEIKAKIFYKKADVRDAWLKEIINVLKSFEFSATISKVEAATKMLRNISTEAGPKTDRFKMLSQMSNELQRDNYHGNESIRQREREIIDRWNYFLAMLHQREKELSGLKELTTLVRDFDTLSSELNQALPSANINANGEWLKNIKQQSLEYIKNKGEKYDVLQQKLDAVEQQFEHLVGLCRERKAALNRAKEYFQFVQNFEEEMNWLAEKQELCVAMLKNKDIAVNVAHATRQYKVLESEMQAHWQRSKGVIKTGERILPNISLKDDIQMKISALQSRWEQLRATSAQLLKWLEEAEQANLYFQDANDTESWIKEKMHLARSDDYGRDLGASESLFSRHCRLEGEIQAYRSDILRLDELATQLAQIQFNHIDRASSHEADEEDATQVEEVIVPKVTVLYPYDGGKGIQVGKDEVLALLDKSNADWWRVLKQDGMEGYVPANYCKIVPGESVTEMISEDYKKLTNLAANRHRLLNDAIKLFKFFNQCADFEAWAKETNRKFHTLENDIKNNGGTQLKKINENAEELASEGHTQSDNIRARQRRVNKIWNDLQNLMRMKAEDLATSQRLASFNENCEDTRAWMSEKFDLLQKQPEEGDILALQSLQRRYQNLERDLKPLDERMVQLNELANEIIKKHPEYKEEVQEKMREMLAMHKDLLKQARLRINEAEQSQGAQMFDNASKDLLDWMTKTRQAIIEESVSSVVPAEEMVKKHMEVRDEIKAKEYECDYVNELGNRLLSKNSRLPHVHKRLDEIKKAKADLEQTWKDKDHQYRQLLELQVFSREGDRIEALTKAHEAFLEISNLGDTVEGVENLLKTHTDFESKLVAQEERVKAFSETADRLIQADHDHADYIKQRRIGVLTNREHVYATAVDRRGRLDQALVFENLRRDANELSAWITDKKRIAKDDSYKYDEATLDRKLLKHEAFVAELNFNSTQLDRINSDGGSLVGQNHCEKIKIGVILSNLNRDWNQLADLVKKKSQTLNQADGKKALIKMINAAHLRLDDIERQLGSDEQGGDLRGIKGLIQKKNDTDQDIAQLEKKITDISEKGQQMIQEEHYDAKEILGYIDKLVDRFNALQDPLDNRRVQLEESLKWHQLTFDADVEIQWIKEKCLVAESQDRGNSLTEVTNMLKKHDHLDAECATHEPRVEATLSKAGQLFKSSKISAPLIFETLQSKCDELSNEWNHLKEAVENRRALLEWSLAKEQYLFDLAEIESWIGDRHRHVLNQTEKVDEISAPKVLASIKSLQNDMLLYKDQLSQLHKQADELSAVGDETIILGRLEKVETDFAFLEELTNQKLTEMDNVIHLGMYNNESKDLEGWINQQLQTAISEDYGQDYEQLVELKSKFEDFKQNIKTGSERFVLCEQTANTLLVKSPPFAREILQRQDKLRSVWTLLLEYLQSRDGKLQAAEQLHKFSRDALEMDERLREKRAIMSRELGRDAKQACSLILKHEVFENEVTQLHDSLKDLIKEGGQLQILYPGPNAAEIGEQLASLSASWQDLKDSTLSRRNRLVASYDLQKFLSQARDFISWTTLANSEMQSDQKVRDLQVAEYIQQEHQRLRAEVEARHAEFLEIKSVGEQLLEEKHFASREIEDRLSHVDSAYDSVKREWKLRNEWVDQIVDWHGFEREAKQIIAAIETRGRTLNACVIGGSVEEVESQIRKFDTFTKALTQLEERVSALNSLALQLIEKKHMEAPNIDNWNTKVLNELNKLGAQLDEFRRRLEFTLVSARFESEVAEMDSWINDKGKRLRNQLDGEQKSLSLEEKWSS</sequence>
<feature type="coiled-coil region" evidence="13">
    <location>
        <begin position="2072"/>
        <end position="2124"/>
    </location>
</feature>
<dbReference type="SUPFAM" id="SSF47576">
    <property type="entry name" value="Calponin-homology domain, CH-domain"/>
    <property type="match status" value="1"/>
</dbReference>
<evidence type="ECO:0000259" key="14">
    <source>
        <dbReference type="PROSITE" id="PS50002"/>
    </source>
</evidence>
<keyword evidence="3 12" id="KW-0728">SH3 domain</keyword>
<dbReference type="InterPro" id="IPR018159">
    <property type="entry name" value="Spectrin/alpha-actinin"/>
</dbReference>
<dbReference type="SUPFAM" id="SSF50044">
    <property type="entry name" value="SH3-domain"/>
    <property type="match status" value="1"/>
</dbReference>
<dbReference type="GO" id="GO:0005737">
    <property type="term" value="C:cytoplasm"/>
    <property type="evidence" value="ECO:0007669"/>
    <property type="project" value="UniProtKB-ARBA"/>
</dbReference>
<dbReference type="InterPro" id="IPR036872">
    <property type="entry name" value="CH_dom_sf"/>
</dbReference>
<dbReference type="Gene3D" id="1.10.418.10">
    <property type="entry name" value="Calponin-like domain"/>
    <property type="match status" value="2"/>
</dbReference>
<feature type="coiled-coil region" evidence="13">
    <location>
        <begin position="998"/>
        <end position="1068"/>
    </location>
</feature>
<keyword evidence="7" id="KW-0344">Guanine-nucleotide releasing factor</keyword>
<keyword evidence="4" id="KW-0117">Actin capping</keyword>
<protein>
    <submittedName>
        <fullName evidence="17">Spectrin beta chain</fullName>
    </submittedName>
</protein>
<evidence type="ECO:0000256" key="9">
    <source>
        <dbReference type="ARBA" id="ARBA00022737"/>
    </source>
</evidence>
<keyword evidence="13" id="KW-0175">Coiled coil</keyword>
<evidence type="ECO:0000256" key="1">
    <source>
        <dbReference type="ARBA" id="ARBA00004245"/>
    </source>
</evidence>
<accession>A0A915EMN4</accession>
<feature type="domain" description="Calponin-homology (CH)" evidence="15">
    <location>
        <begin position="152"/>
        <end position="257"/>
    </location>
</feature>
<dbReference type="PANTHER" id="PTHR11915">
    <property type="entry name" value="SPECTRIN/FILAMIN RELATED CYTOSKELETAL PROTEIN"/>
    <property type="match status" value="1"/>
</dbReference>
<dbReference type="Pfam" id="PF00307">
    <property type="entry name" value="CH"/>
    <property type="match status" value="2"/>
</dbReference>
<evidence type="ECO:0000313" key="16">
    <source>
        <dbReference type="Proteomes" id="UP000887574"/>
    </source>
</evidence>
<evidence type="ECO:0000256" key="12">
    <source>
        <dbReference type="PROSITE-ProRule" id="PRU00192"/>
    </source>
</evidence>
<dbReference type="InterPro" id="IPR001715">
    <property type="entry name" value="CH_dom"/>
</dbReference>
<dbReference type="CDD" id="cd21194">
    <property type="entry name" value="CH_beta_spectrin_rpt2"/>
    <property type="match status" value="1"/>
</dbReference>
<evidence type="ECO:0000256" key="3">
    <source>
        <dbReference type="ARBA" id="ARBA00022443"/>
    </source>
</evidence>
<dbReference type="InterPro" id="IPR002017">
    <property type="entry name" value="Spectrin_repeat"/>
</dbReference>
<name>A0A915EMN4_9BILA</name>
<dbReference type="GO" id="GO:0003779">
    <property type="term" value="F:actin binding"/>
    <property type="evidence" value="ECO:0007669"/>
    <property type="project" value="UniProtKB-KW"/>
</dbReference>